<dbReference type="RefSeq" id="WP_129805988.1">
    <property type="nucleotide sequence ID" value="NZ_CP108648.1"/>
</dbReference>
<organism evidence="1 2">
    <name type="scientific">Streptomyces albidoflavus</name>
    <dbReference type="NCBI Taxonomy" id="1886"/>
    <lineage>
        <taxon>Bacteria</taxon>
        <taxon>Bacillati</taxon>
        <taxon>Actinomycetota</taxon>
        <taxon>Actinomycetes</taxon>
        <taxon>Kitasatosporales</taxon>
        <taxon>Streptomycetaceae</taxon>
        <taxon>Streptomyces</taxon>
        <taxon>Streptomyces albidoflavus group</taxon>
    </lineage>
</organism>
<comment type="caution">
    <text evidence="1">The sequence shown here is derived from an EMBL/GenBank/DDBJ whole genome shotgun (WGS) entry which is preliminary data.</text>
</comment>
<name>A0A8G1ZL40_9ACTN</name>
<proteinExistence type="predicted"/>
<dbReference type="EMBL" id="PKLL01000033">
    <property type="protein sequence ID" value="RZE15446.1"/>
    <property type="molecule type" value="Genomic_DNA"/>
</dbReference>
<gene>
    <name evidence="1" type="ORF">C0Q92_30810</name>
</gene>
<sequence length="128" mass="13805">MTVPIAHEPLPYTSELGHAILKETAGYPGSHYRVLQHVLTAVELGATLRMKACDIAAELGVTEGTVSKAFRRLTTDRWLEVSDAVSNVAFYRAGSRVFDLALQGAQDVGPGQRLATVSHLPTAYAPEE</sequence>
<evidence type="ECO:0000313" key="2">
    <source>
        <dbReference type="Proteomes" id="UP000292693"/>
    </source>
</evidence>
<dbReference type="Gene3D" id="1.10.10.10">
    <property type="entry name" value="Winged helix-like DNA-binding domain superfamily/Winged helix DNA-binding domain"/>
    <property type="match status" value="1"/>
</dbReference>
<dbReference type="GeneID" id="97271828"/>
<reference evidence="1 2" key="1">
    <citation type="submission" date="2017-12" db="EMBL/GenBank/DDBJ databases">
        <title>Population genomics insights into the ecological differentiation and adaptive evolution in streptomycetes.</title>
        <authorList>
            <person name="Li Y."/>
            <person name="Huang Y."/>
        </authorList>
    </citation>
    <scope>NUCLEOTIDE SEQUENCE [LARGE SCALE GENOMIC DNA]</scope>
    <source>
        <strain evidence="1 2">NBRC 100770</strain>
    </source>
</reference>
<evidence type="ECO:0000313" key="1">
    <source>
        <dbReference type="EMBL" id="RZE15446.1"/>
    </source>
</evidence>
<protein>
    <submittedName>
        <fullName evidence="1">Uncharacterized protein</fullName>
    </submittedName>
</protein>
<dbReference type="AlphaFoldDB" id="A0A8G1ZL40"/>
<dbReference type="InterPro" id="IPR036388">
    <property type="entry name" value="WH-like_DNA-bd_sf"/>
</dbReference>
<dbReference type="Proteomes" id="UP000292693">
    <property type="component" value="Unassembled WGS sequence"/>
</dbReference>
<accession>A0A8G1ZL40</accession>